<accession>A0A1J4L4D5</accession>
<dbReference type="VEuPathDB" id="TrichDB:TRFO_12876"/>
<proteinExistence type="predicted"/>
<evidence type="ECO:0000256" key="1">
    <source>
        <dbReference type="SAM" id="Coils"/>
    </source>
</evidence>
<sequence>MNESDEYEFPSVADIPIPDELSPEIEAEYIAYQECLVQLENEWRQLKTNENEYQIEANNLLQQIFEKRRQKQIARKNLRMEVVERQCEKENERLKNECEDAKKVLFERLVRGYYHAYRNVTSRLKELMGKDYQSYIDANEIEFPQIITDNQMKTRYQQPEETKARISSHETELDLQKIDELFKSYQSLIRKSDDSYNNE</sequence>
<feature type="coiled-coil region" evidence="1">
    <location>
        <begin position="36"/>
        <end position="104"/>
    </location>
</feature>
<reference evidence="2" key="1">
    <citation type="submission" date="2016-10" db="EMBL/GenBank/DDBJ databases">
        <authorList>
            <person name="Benchimol M."/>
            <person name="Almeida L.G."/>
            <person name="Vasconcelos A.T."/>
            <person name="Perreira-Neves A."/>
            <person name="Rosa I.A."/>
            <person name="Tasca T."/>
            <person name="Bogo M.R."/>
            <person name="de Souza W."/>
        </authorList>
    </citation>
    <scope>NUCLEOTIDE SEQUENCE [LARGE SCALE GENOMIC DNA]</scope>
    <source>
        <strain evidence="2">K</strain>
    </source>
</reference>
<keyword evidence="3" id="KW-1185">Reference proteome</keyword>
<protein>
    <submittedName>
        <fullName evidence="2">Uncharacterized protein</fullName>
    </submittedName>
</protein>
<evidence type="ECO:0000313" key="2">
    <source>
        <dbReference type="EMBL" id="OHT16806.1"/>
    </source>
</evidence>
<dbReference type="GeneID" id="94831605"/>
<dbReference type="RefSeq" id="XP_068369942.1">
    <property type="nucleotide sequence ID" value="XM_068496901.1"/>
</dbReference>
<gene>
    <name evidence="2" type="ORF">TRFO_12876</name>
</gene>
<name>A0A1J4L4D5_9EUKA</name>
<keyword evidence="1" id="KW-0175">Coiled coil</keyword>
<dbReference type="Proteomes" id="UP000179807">
    <property type="component" value="Unassembled WGS sequence"/>
</dbReference>
<comment type="caution">
    <text evidence="2">The sequence shown here is derived from an EMBL/GenBank/DDBJ whole genome shotgun (WGS) entry which is preliminary data.</text>
</comment>
<dbReference type="EMBL" id="MLAK01000068">
    <property type="protein sequence ID" value="OHT16806.1"/>
    <property type="molecule type" value="Genomic_DNA"/>
</dbReference>
<dbReference type="AlphaFoldDB" id="A0A1J4L4D5"/>
<organism evidence="2 3">
    <name type="scientific">Tritrichomonas foetus</name>
    <dbReference type="NCBI Taxonomy" id="1144522"/>
    <lineage>
        <taxon>Eukaryota</taxon>
        <taxon>Metamonada</taxon>
        <taxon>Parabasalia</taxon>
        <taxon>Tritrichomonadida</taxon>
        <taxon>Tritrichomonadidae</taxon>
        <taxon>Tritrichomonas</taxon>
    </lineage>
</organism>
<evidence type="ECO:0000313" key="3">
    <source>
        <dbReference type="Proteomes" id="UP000179807"/>
    </source>
</evidence>